<organism evidence="2 3">
    <name type="scientific">Streptosporangium algeriense</name>
    <dbReference type="NCBI Taxonomy" id="1682748"/>
    <lineage>
        <taxon>Bacteria</taxon>
        <taxon>Bacillati</taxon>
        <taxon>Actinomycetota</taxon>
        <taxon>Actinomycetes</taxon>
        <taxon>Streptosporangiales</taxon>
        <taxon>Streptosporangiaceae</taxon>
        <taxon>Streptosporangium</taxon>
    </lineage>
</organism>
<protein>
    <recommendedName>
        <fullName evidence="4">HEAT repeat domain-containing protein</fullName>
    </recommendedName>
</protein>
<reference evidence="3" key="1">
    <citation type="journal article" date="2019" name="Int. J. Syst. Evol. Microbiol.">
        <title>The Global Catalogue of Microorganisms (GCM) 10K type strain sequencing project: providing services to taxonomists for standard genome sequencing and annotation.</title>
        <authorList>
            <consortium name="The Broad Institute Genomics Platform"/>
            <consortium name="The Broad Institute Genome Sequencing Center for Infectious Disease"/>
            <person name="Wu L."/>
            <person name="Ma J."/>
        </authorList>
    </citation>
    <scope>NUCLEOTIDE SEQUENCE [LARGE SCALE GENOMIC DNA]</scope>
    <source>
        <strain evidence="3">CCUG 62974</strain>
    </source>
</reference>
<gene>
    <name evidence="2" type="ORF">ACFQ08_10395</name>
</gene>
<dbReference type="EMBL" id="JBHTHX010000260">
    <property type="protein sequence ID" value="MFD0884955.1"/>
    <property type="molecule type" value="Genomic_DNA"/>
</dbReference>
<name>A0ABW3DM39_9ACTN</name>
<evidence type="ECO:0000313" key="2">
    <source>
        <dbReference type="EMBL" id="MFD0884955.1"/>
    </source>
</evidence>
<evidence type="ECO:0008006" key="4">
    <source>
        <dbReference type="Google" id="ProtNLM"/>
    </source>
</evidence>
<feature type="region of interest" description="Disordered" evidence="1">
    <location>
        <begin position="268"/>
        <end position="307"/>
    </location>
</feature>
<sequence>ARVGSRAATSVATWLAEGGLPDPETGLKWGYLKGASDYVFDDDELRQTSEIRLIPVLRAEPTGHDLIDELFHEPSRWRWDEHGYAMGWWPAVLPSHREVVAVNYLPHLLYQWNRPGVYPAYLEALVQASGPVGEATALVLAYFLAAERPEAVQSLLRMAARRDLPGEAVGRQLAYLIRRTWFETRPVLAVLTEAARQGAHEQVWEILRSMTPMLLPGEGERPNIVHSELMTLAADVASWSGAKGEIPAVSAHAARGGRSRFVRECARLRDRLSPESTERLSPASTEQAGDTGNTGQAGGTEKGTTDL</sequence>
<evidence type="ECO:0000256" key="1">
    <source>
        <dbReference type="SAM" id="MobiDB-lite"/>
    </source>
</evidence>
<feature type="compositionally biased region" description="Polar residues" evidence="1">
    <location>
        <begin position="282"/>
        <end position="294"/>
    </location>
</feature>
<comment type="caution">
    <text evidence="2">The sequence shown here is derived from an EMBL/GenBank/DDBJ whole genome shotgun (WGS) entry which is preliminary data.</text>
</comment>
<proteinExistence type="predicted"/>
<feature type="non-terminal residue" evidence="2">
    <location>
        <position position="1"/>
    </location>
</feature>
<dbReference type="Proteomes" id="UP001597024">
    <property type="component" value="Unassembled WGS sequence"/>
</dbReference>
<feature type="compositionally biased region" description="Basic and acidic residues" evidence="1">
    <location>
        <begin position="268"/>
        <end position="278"/>
    </location>
</feature>
<evidence type="ECO:0000313" key="3">
    <source>
        <dbReference type="Proteomes" id="UP001597024"/>
    </source>
</evidence>
<accession>A0ABW3DM39</accession>
<keyword evidence="3" id="KW-1185">Reference proteome</keyword>